<evidence type="ECO:0000256" key="4">
    <source>
        <dbReference type="SAM" id="SignalP"/>
    </source>
</evidence>
<dbReference type="GO" id="GO:0046872">
    <property type="term" value="F:metal ion binding"/>
    <property type="evidence" value="ECO:0007669"/>
    <property type="project" value="UniProtKB-KW"/>
</dbReference>
<dbReference type="InterPro" id="IPR008972">
    <property type="entry name" value="Cupredoxin"/>
</dbReference>
<dbReference type="HOGENOM" id="CLU_102172_1_0_6"/>
<accession>S5T762</accession>
<sequence>MMIINFINNTEENSTLPIRLLFVALLSFVLSAPAYAGGSHGGHSSRSENSYKKPAKQVYSEKYTRHAEGHDKDESPVGRPAAQQEATMLINVAAFDTMRYAFSPAPYIKPGDVVKFVITNKGGIPHEFSIGDEQEQAKHREMMQKMPKMVHQDASTVTIEPGKTEVLTWKFNTAGVVIACNIPGHFEAGMFKNITLN</sequence>
<dbReference type="EMBL" id="CP005996">
    <property type="protein sequence ID" value="AGS39621.1"/>
    <property type="molecule type" value="Genomic_DNA"/>
</dbReference>
<reference evidence="6" key="2">
    <citation type="journal article" date="2016" name="Environ. Microbiol. Rep.">
        <title>Analysis of defence systems and a conjugative IncP-1 plasmid in the marine polyaromatic hydrocarbons-degrading bacterium Cycloclasticus sp. 78-ME.</title>
        <authorList>
            <person name="Yakimov M.M."/>
            <person name="Crisafi F."/>
            <person name="Messina E."/>
            <person name="Smedile F."/>
            <person name="Lopatina A."/>
            <person name="Denaro R."/>
            <person name="Pieper D.H."/>
            <person name="Golyshin P.N."/>
            <person name="Giuliano L."/>
        </authorList>
    </citation>
    <scope>NUCLEOTIDE SEQUENCE [LARGE SCALE GENOMIC DNA]</scope>
    <source>
        <strain evidence="6">78-ME</strain>
    </source>
</reference>
<keyword evidence="4" id="KW-0732">Signal</keyword>
<evidence type="ECO:0000313" key="6">
    <source>
        <dbReference type="Proteomes" id="UP000015380"/>
    </source>
</evidence>
<dbReference type="InterPro" id="IPR050845">
    <property type="entry name" value="Cu-binding_ET"/>
</dbReference>
<feature type="region of interest" description="Disordered" evidence="3">
    <location>
        <begin position="39"/>
        <end position="82"/>
    </location>
</feature>
<proteinExistence type="predicted"/>
<protein>
    <submittedName>
        <fullName evidence="5">Copper-binding protein</fullName>
    </submittedName>
</protein>
<name>S5T762_9GAMM</name>
<dbReference type="PATRIC" id="fig|1198232.3.peg.1287"/>
<gene>
    <name evidence="5" type="ORF">CYCME_1292</name>
</gene>
<evidence type="ECO:0000313" key="5">
    <source>
        <dbReference type="EMBL" id="AGS39621.1"/>
    </source>
</evidence>
<feature type="chain" id="PRO_5004532733" evidence="4">
    <location>
        <begin position="37"/>
        <end position="197"/>
    </location>
</feature>
<evidence type="ECO:0000256" key="3">
    <source>
        <dbReference type="SAM" id="MobiDB-lite"/>
    </source>
</evidence>
<dbReference type="Proteomes" id="UP000015380">
    <property type="component" value="Chromosome"/>
</dbReference>
<evidence type="ECO:0000256" key="1">
    <source>
        <dbReference type="ARBA" id="ARBA00022723"/>
    </source>
</evidence>
<dbReference type="SUPFAM" id="SSF49503">
    <property type="entry name" value="Cupredoxins"/>
    <property type="match status" value="1"/>
</dbReference>
<dbReference type="PANTHER" id="PTHR38439:SF3">
    <property type="entry name" value="COPPER-RESISTANT CUPROPROTEIN COPI"/>
    <property type="match status" value="1"/>
</dbReference>
<reference evidence="5 6" key="1">
    <citation type="submission" date="2013-05" db="EMBL/GenBank/DDBJ databases">
        <title>Between feast and famine: a lifestyle of most important marine PAH-degrading bacterium Cycloclasticus sp. 7ME.</title>
        <authorList>
            <person name="Yakimov M.M."/>
            <person name="Messina E."/>
            <person name="Genovese M."/>
            <person name="Denaro R."/>
            <person name="Crisafi F."/>
            <person name="Russo D."/>
            <person name="Cappello S."/>
            <person name="Santisi S."/>
            <person name="Smedile F."/>
            <person name="Golyshina O.V."/>
            <person name="Tran H."/>
            <person name="Pieper D.H."/>
            <person name="Golyshin P.N."/>
            <person name="Giuliano L."/>
        </authorList>
    </citation>
    <scope>NUCLEOTIDE SEQUENCE [LARGE SCALE GENOMIC DNA]</scope>
    <source>
        <strain evidence="5 6">78-ME</strain>
    </source>
</reference>
<organism evidence="5 6">
    <name type="scientific">Cycloclasticus zancles 78-ME</name>
    <dbReference type="NCBI Taxonomy" id="1198232"/>
    <lineage>
        <taxon>Bacteria</taxon>
        <taxon>Pseudomonadati</taxon>
        <taxon>Pseudomonadota</taxon>
        <taxon>Gammaproteobacteria</taxon>
        <taxon>Thiotrichales</taxon>
        <taxon>Piscirickettsiaceae</taxon>
        <taxon>Cycloclasticus</taxon>
    </lineage>
</organism>
<dbReference type="RefSeq" id="WP_020932469.1">
    <property type="nucleotide sequence ID" value="NC_021917.1"/>
</dbReference>
<keyword evidence="6" id="KW-1185">Reference proteome</keyword>
<feature type="signal peptide" evidence="4">
    <location>
        <begin position="1"/>
        <end position="36"/>
    </location>
</feature>
<feature type="compositionally biased region" description="Basic and acidic residues" evidence="3">
    <location>
        <begin position="62"/>
        <end position="76"/>
    </location>
</feature>
<evidence type="ECO:0000256" key="2">
    <source>
        <dbReference type="ARBA" id="ARBA00023008"/>
    </source>
</evidence>
<keyword evidence="2" id="KW-0186">Copper</keyword>
<dbReference type="eggNOG" id="COG4454">
    <property type="taxonomic scope" value="Bacteria"/>
</dbReference>
<dbReference type="AlphaFoldDB" id="S5T762"/>
<dbReference type="Gene3D" id="2.60.40.420">
    <property type="entry name" value="Cupredoxins - blue copper proteins"/>
    <property type="match status" value="1"/>
</dbReference>
<keyword evidence="1" id="KW-0479">Metal-binding</keyword>
<dbReference type="KEGG" id="cza:CYCME_1292"/>
<dbReference type="PANTHER" id="PTHR38439">
    <property type="entry name" value="AURACYANIN-B"/>
    <property type="match status" value="1"/>
</dbReference>